<evidence type="ECO:0000259" key="3">
    <source>
        <dbReference type="Pfam" id="PF13458"/>
    </source>
</evidence>
<dbReference type="AlphaFoldDB" id="A0A8X8IAB2"/>
<dbReference type="InterPro" id="IPR051010">
    <property type="entry name" value="BCAA_transport"/>
</dbReference>
<gene>
    <name evidence="4" type="ORF">HUR95_03505</name>
</gene>
<reference evidence="4 5" key="1">
    <citation type="journal article" date="2020" name="Extremophiles">
        <title>Genomic analysis of Caldalkalibacillus thermarum TA2.A1 reveals aerobic alkaliphilic metabolism and evolutionary hallmarks linking alkaliphilic bacteria and plant life.</title>
        <authorList>
            <person name="de Jong S.I."/>
            <person name="van den Broek M.A."/>
            <person name="Merkel A.Y."/>
            <person name="de la Torre Cortes P."/>
            <person name="Kalamorz F."/>
            <person name="Cook G.M."/>
            <person name="van Loosdrecht M.C.M."/>
            <person name="McMillan D.G.G."/>
        </authorList>
    </citation>
    <scope>NUCLEOTIDE SEQUENCE [LARGE SCALE GENOMIC DNA]</scope>
    <source>
        <strain evidence="4 5">TA2.A1</strain>
    </source>
</reference>
<organism evidence="4 5">
    <name type="scientific">Caldalkalibacillus thermarum (strain TA2.A1)</name>
    <dbReference type="NCBI Taxonomy" id="986075"/>
    <lineage>
        <taxon>Bacteria</taxon>
        <taxon>Bacillati</taxon>
        <taxon>Bacillota</taxon>
        <taxon>Bacilli</taxon>
        <taxon>Bacillales</taxon>
        <taxon>Bacillaceae</taxon>
        <taxon>Caldalkalibacillus</taxon>
    </lineage>
</organism>
<feature type="domain" description="Leucine-binding protein" evidence="3">
    <location>
        <begin position="39"/>
        <end position="385"/>
    </location>
</feature>
<dbReference type="CDD" id="cd06333">
    <property type="entry name" value="PBP1_ABC_RPA1789-like"/>
    <property type="match status" value="1"/>
</dbReference>
<evidence type="ECO:0000256" key="2">
    <source>
        <dbReference type="ARBA" id="ARBA00022729"/>
    </source>
</evidence>
<keyword evidence="2" id="KW-0732">Signal</keyword>
<comment type="similarity">
    <text evidence="1">Belongs to the leucine-binding protein family.</text>
</comment>
<evidence type="ECO:0000256" key="1">
    <source>
        <dbReference type="ARBA" id="ARBA00010062"/>
    </source>
</evidence>
<protein>
    <submittedName>
        <fullName evidence="4">ABC transporter substrate-binding protein</fullName>
    </submittedName>
</protein>
<dbReference type="EMBL" id="CP082237">
    <property type="protein sequence ID" value="QZT34468.1"/>
    <property type="molecule type" value="Genomic_DNA"/>
</dbReference>
<evidence type="ECO:0000313" key="4">
    <source>
        <dbReference type="EMBL" id="QZT34468.1"/>
    </source>
</evidence>
<evidence type="ECO:0000313" key="5">
    <source>
        <dbReference type="Proteomes" id="UP000825179"/>
    </source>
</evidence>
<dbReference type="PANTHER" id="PTHR30483:SF38">
    <property type="entry name" value="BLR7848 PROTEIN"/>
    <property type="match status" value="1"/>
</dbReference>
<accession>A0A8X8IAB2</accession>
<proteinExistence type="inferred from homology"/>
<dbReference type="PANTHER" id="PTHR30483">
    <property type="entry name" value="LEUCINE-SPECIFIC-BINDING PROTEIN"/>
    <property type="match status" value="1"/>
</dbReference>
<dbReference type="OrthoDB" id="9783240at2"/>
<dbReference type="Gene3D" id="3.40.50.2300">
    <property type="match status" value="2"/>
</dbReference>
<dbReference type="SUPFAM" id="SSF53822">
    <property type="entry name" value="Periplasmic binding protein-like I"/>
    <property type="match status" value="1"/>
</dbReference>
<name>A0A8X8IAB2_CALTT</name>
<dbReference type="RefSeq" id="WP_100070188.1">
    <property type="nucleotide sequence ID" value="NZ_CP082237.1"/>
</dbReference>
<keyword evidence="5" id="KW-1185">Reference proteome</keyword>
<dbReference type="PROSITE" id="PS51257">
    <property type="entry name" value="PROKAR_LIPOPROTEIN"/>
    <property type="match status" value="1"/>
</dbReference>
<dbReference type="Proteomes" id="UP000825179">
    <property type="component" value="Chromosome"/>
</dbReference>
<dbReference type="KEGG" id="cthu:HUR95_03505"/>
<sequence>MMHILKRFFLFGGLILILAACGNGGEQAQAGEQEAPAVYKIGAIYSKTGPNSPLGEPEWNATVLLEEMINAEGGINGVPIKVILADDESTQEKATQEMNRLIHDEGVLAVLGSSGSGESLAMKGIAMQNEVPMISAAASVRIVEPVEESYWVFKTPQSDRHAAERIYVYLNDTGISKVGILHDSNAFGESGREQLELFAPEYGIEIVAIEQYNTNDPDMKSQLTRINSAGAEAVIVWGTNPAPAVIARNMKELGLDLKYIGSHGIANQRFIELAQDAAEGVVIPTGRMLFPEQIPDDDPQKEVLMNFYNAYVERFGSEPTNFGAYGHDNFMLIVEALRNGATTRADIRDYLEHNNHDWVGATGIFNFSPEDHNGLTPDSLVMAVVENGEWRLLDH</sequence>
<dbReference type="InterPro" id="IPR028082">
    <property type="entry name" value="Peripla_BP_I"/>
</dbReference>
<dbReference type="InterPro" id="IPR028081">
    <property type="entry name" value="Leu-bd"/>
</dbReference>
<dbReference type="Pfam" id="PF13458">
    <property type="entry name" value="Peripla_BP_6"/>
    <property type="match status" value="1"/>
</dbReference>